<sequence>MGPHMSRTVKENTVSKISTVGRVAEESTPSAGTQSPNSAETQNIKLVTGISDDVDFTREYHGVEDSNYLLPSDIEEQDRLELQHFLLRHLFKGDIVRSEIRELAQQPGYKILDVGCANGWWLDSIAKTYPLAELHGVDLAPSVIEKAEKFLPNVKFISGNVITGLPYADNTFDFVHQRYLFLGLPGNDFPTAIRELMRVTKSGGWIELVEVETEHRSHTLVSYIITMAD</sequence>
<dbReference type="Proteomes" id="UP001211907">
    <property type="component" value="Unassembled WGS sequence"/>
</dbReference>
<dbReference type="SUPFAM" id="SSF53335">
    <property type="entry name" value="S-adenosyl-L-methionine-dependent methyltransferases"/>
    <property type="match status" value="1"/>
</dbReference>
<feature type="compositionally biased region" description="Polar residues" evidence="1">
    <location>
        <begin position="27"/>
        <end position="44"/>
    </location>
</feature>
<dbReference type="InterPro" id="IPR041698">
    <property type="entry name" value="Methyltransf_25"/>
</dbReference>
<evidence type="ECO:0000313" key="3">
    <source>
        <dbReference type="EMBL" id="KAJ3124477.1"/>
    </source>
</evidence>
<dbReference type="PANTHER" id="PTHR43591">
    <property type="entry name" value="METHYLTRANSFERASE"/>
    <property type="match status" value="1"/>
</dbReference>
<feature type="region of interest" description="Disordered" evidence="1">
    <location>
        <begin position="1"/>
        <end position="44"/>
    </location>
</feature>
<gene>
    <name evidence="3" type="ORF">HK100_011217</name>
</gene>
<organism evidence="3 4">
    <name type="scientific">Physocladia obscura</name>
    <dbReference type="NCBI Taxonomy" id="109957"/>
    <lineage>
        <taxon>Eukaryota</taxon>
        <taxon>Fungi</taxon>
        <taxon>Fungi incertae sedis</taxon>
        <taxon>Chytridiomycota</taxon>
        <taxon>Chytridiomycota incertae sedis</taxon>
        <taxon>Chytridiomycetes</taxon>
        <taxon>Chytridiales</taxon>
        <taxon>Chytriomycetaceae</taxon>
        <taxon>Physocladia</taxon>
    </lineage>
</organism>
<accession>A0AAD5T2H6</accession>
<comment type="caution">
    <text evidence="3">The sequence shown here is derived from an EMBL/GenBank/DDBJ whole genome shotgun (WGS) entry which is preliminary data.</text>
</comment>
<evidence type="ECO:0000313" key="4">
    <source>
        <dbReference type="Proteomes" id="UP001211907"/>
    </source>
</evidence>
<evidence type="ECO:0000256" key="1">
    <source>
        <dbReference type="SAM" id="MobiDB-lite"/>
    </source>
</evidence>
<dbReference type="Pfam" id="PF13649">
    <property type="entry name" value="Methyltransf_25"/>
    <property type="match status" value="1"/>
</dbReference>
<reference evidence="3" key="1">
    <citation type="submission" date="2020-05" db="EMBL/GenBank/DDBJ databases">
        <title>Phylogenomic resolution of chytrid fungi.</title>
        <authorList>
            <person name="Stajich J.E."/>
            <person name="Amses K."/>
            <person name="Simmons R."/>
            <person name="Seto K."/>
            <person name="Myers J."/>
            <person name="Bonds A."/>
            <person name="Quandt C.A."/>
            <person name="Barry K."/>
            <person name="Liu P."/>
            <person name="Grigoriev I."/>
            <person name="Longcore J.E."/>
            <person name="James T.Y."/>
        </authorList>
    </citation>
    <scope>NUCLEOTIDE SEQUENCE</scope>
    <source>
        <strain evidence="3">JEL0513</strain>
    </source>
</reference>
<name>A0AAD5T2H6_9FUNG</name>
<dbReference type="Gene3D" id="3.40.50.150">
    <property type="entry name" value="Vaccinia Virus protein VP39"/>
    <property type="match status" value="1"/>
</dbReference>
<feature type="domain" description="Methyltransferase" evidence="2">
    <location>
        <begin position="111"/>
        <end position="204"/>
    </location>
</feature>
<dbReference type="EMBL" id="JADGJH010000669">
    <property type="protein sequence ID" value="KAJ3124477.1"/>
    <property type="molecule type" value="Genomic_DNA"/>
</dbReference>
<evidence type="ECO:0000259" key="2">
    <source>
        <dbReference type="Pfam" id="PF13649"/>
    </source>
</evidence>
<dbReference type="CDD" id="cd02440">
    <property type="entry name" value="AdoMet_MTases"/>
    <property type="match status" value="1"/>
</dbReference>
<protein>
    <recommendedName>
        <fullName evidence="2">Methyltransferase domain-containing protein</fullName>
    </recommendedName>
</protein>
<proteinExistence type="predicted"/>
<dbReference type="InterPro" id="IPR029063">
    <property type="entry name" value="SAM-dependent_MTases_sf"/>
</dbReference>
<dbReference type="AlphaFoldDB" id="A0AAD5T2H6"/>
<keyword evidence="4" id="KW-1185">Reference proteome</keyword>